<dbReference type="PANTHER" id="PTHR33713">
    <property type="entry name" value="ANTITOXIN YAFN-RELATED"/>
    <property type="match status" value="1"/>
</dbReference>
<dbReference type="KEGG" id="smy:BJP26_04455"/>
<dbReference type="Proteomes" id="UP000078460">
    <property type="component" value="Unassembled WGS sequence"/>
</dbReference>
<dbReference type="STRING" id="621456.BJP26_04455"/>
<evidence type="ECO:0000313" key="3">
    <source>
        <dbReference type="EMBL" id="KZB93684.1"/>
    </source>
</evidence>
<keyword evidence="4" id="KW-1185">Reference proteome</keyword>
<dbReference type="InterPro" id="IPR006442">
    <property type="entry name" value="Antitoxin_Phd/YefM"/>
</dbReference>
<dbReference type="InterPro" id="IPR051405">
    <property type="entry name" value="phD/YefM_antitoxin"/>
</dbReference>
<evidence type="ECO:0000256" key="1">
    <source>
        <dbReference type="ARBA" id="ARBA00009981"/>
    </source>
</evidence>
<dbReference type="InterPro" id="IPR036165">
    <property type="entry name" value="YefM-like_sf"/>
</dbReference>
<dbReference type="GeneID" id="93796823"/>
<evidence type="ECO:0000256" key="2">
    <source>
        <dbReference type="RuleBase" id="RU362080"/>
    </source>
</evidence>
<protein>
    <recommendedName>
        <fullName evidence="2">Antitoxin</fullName>
    </recommendedName>
</protein>
<gene>
    <name evidence="3" type="ORF">AVM11_11120</name>
</gene>
<dbReference type="OrthoDB" id="7069202at2"/>
<dbReference type="AlphaFoldDB" id="A0A175XYZ3"/>
<dbReference type="Pfam" id="PF02604">
    <property type="entry name" value="PhdYeFM_antitox"/>
    <property type="match status" value="1"/>
</dbReference>
<sequence length="88" mass="9419">MMGFAERVKPISYVKAHAADVLTELAATREPLAITQNGEVKAVLQDVASYDETRETLALLKLLALGTIDIEHGDTRALEDVAAAIRAG</sequence>
<comment type="function">
    <text evidence="2">Antitoxin component of a type II toxin-antitoxin (TA) system.</text>
</comment>
<name>A0A175XYZ3_9SPHN</name>
<dbReference type="NCBIfam" id="TIGR01552">
    <property type="entry name" value="phd_fam"/>
    <property type="match status" value="1"/>
</dbReference>
<dbReference type="Gene3D" id="3.40.1620.10">
    <property type="entry name" value="YefM-like domain"/>
    <property type="match status" value="1"/>
</dbReference>
<dbReference type="PANTHER" id="PTHR33713:SF11">
    <property type="entry name" value="PREVENT-HOST-DEATH FAMILY PROTEIN"/>
    <property type="match status" value="1"/>
</dbReference>
<dbReference type="SUPFAM" id="SSF143120">
    <property type="entry name" value="YefM-like"/>
    <property type="match status" value="1"/>
</dbReference>
<evidence type="ECO:0000313" key="4">
    <source>
        <dbReference type="Proteomes" id="UP000078460"/>
    </source>
</evidence>
<comment type="similarity">
    <text evidence="1 2">Belongs to the phD/YefM antitoxin family.</text>
</comment>
<reference evidence="3" key="1">
    <citation type="submission" date="2016-03" db="EMBL/GenBank/DDBJ databases">
        <title>Sphingomonas melonis TY, whole genome shotgun sequencing.</title>
        <authorList>
            <person name="Wang H."/>
            <person name="Zhu P."/>
        </authorList>
    </citation>
    <scope>NUCLEOTIDE SEQUENCE [LARGE SCALE GENOMIC DNA]</scope>
    <source>
        <strain evidence="3">TY</strain>
    </source>
</reference>
<dbReference type="EMBL" id="LQCK02000067">
    <property type="protein sequence ID" value="KZB93684.1"/>
    <property type="molecule type" value="Genomic_DNA"/>
</dbReference>
<comment type="caution">
    <text evidence="3">The sequence shown here is derived from an EMBL/GenBank/DDBJ whole genome shotgun (WGS) entry which is preliminary data.</text>
</comment>
<accession>A0A175XYZ3</accession>
<dbReference type="RefSeq" id="WP_017977326.1">
    <property type="nucleotide sequence ID" value="NZ_CP017578.1"/>
</dbReference>
<organism evidence="3 4">
    <name type="scientific">Sphingomonas melonis TY</name>
    <dbReference type="NCBI Taxonomy" id="621456"/>
    <lineage>
        <taxon>Bacteria</taxon>
        <taxon>Pseudomonadati</taxon>
        <taxon>Pseudomonadota</taxon>
        <taxon>Alphaproteobacteria</taxon>
        <taxon>Sphingomonadales</taxon>
        <taxon>Sphingomonadaceae</taxon>
        <taxon>Sphingomonas</taxon>
    </lineage>
</organism>
<proteinExistence type="inferred from homology"/>